<feature type="domain" description="BD-FAE-like" evidence="2">
    <location>
        <begin position="18"/>
        <end position="120"/>
    </location>
</feature>
<name>A0A0R1RRR2_9LACO</name>
<keyword evidence="4" id="KW-1185">Reference proteome</keyword>
<dbReference type="InterPro" id="IPR050300">
    <property type="entry name" value="GDXG_lipolytic_enzyme"/>
</dbReference>
<proteinExistence type="predicted"/>
<dbReference type="AlphaFoldDB" id="A0A0R1RRR2"/>
<dbReference type="EMBL" id="AZFE01000030">
    <property type="protein sequence ID" value="KRL56003.1"/>
    <property type="molecule type" value="Genomic_DNA"/>
</dbReference>
<gene>
    <name evidence="3" type="ORF">FC70_GL000588</name>
</gene>
<evidence type="ECO:0000313" key="3">
    <source>
        <dbReference type="EMBL" id="KRL56003.1"/>
    </source>
</evidence>
<organism evidence="3 4">
    <name type="scientific">Paucilactobacillus oligofermentans DSM 15707 = LMG 22743</name>
    <dbReference type="NCBI Taxonomy" id="1423778"/>
    <lineage>
        <taxon>Bacteria</taxon>
        <taxon>Bacillati</taxon>
        <taxon>Bacillota</taxon>
        <taxon>Bacilli</taxon>
        <taxon>Lactobacillales</taxon>
        <taxon>Lactobacillaceae</taxon>
        <taxon>Paucilactobacillus</taxon>
    </lineage>
</organism>
<dbReference type="InterPro" id="IPR029058">
    <property type="entry name" value="AB_hydrolase_fold"/>
</dbReference>
<evidence type="ECO:0000256" key="1">
    <source>
        <dbReference type="ARBA" id="ARBA00022801"/>
    </source>
</evidence>
<comment type="caution">
    <text evidence="3">The sequence shown here is derived from an EMBL/GenBank/DDBJ whole genome shotgun (WGS) entry which is preliminary data.</text>
</comment>
<dbReference type="OrthoDB" id="9815425at2"/>
<dbReference type="KEGG" id="lol:LACOL_0707"/>
<dbReference type="PATRIC" id="fig|1423778.4.peg.615"/>
<accession>A0A0R1RRR2</accession>
<protein>
    <recommendedName>
        <fullName evidence="2">BD-FAE-like domain-containing protein</fullName>
    </recommendedName>
</protein>
<dbReference type="Proteomes" id="UP000051697">
    <property type="component" value="Unassembled WGS sequence"/>
</dbReference>
<dbReference type="Pfam" id="PF20434">
    <property type="entry name" value="BD-FAE"/>
    <property type="match status" value="1"/>
</dbReference>
<dbReference type="PANTHER" id="PTHR48081">
    <property type="entry name" value="AB HYDROLASE SUPERFAMILY PROTEIN C4A8.06C"/>
    <property type="match status" value="1"/>
</dbReference>
<dbReference type="Gene3D" id="3.40.50.1820">
    <property type="entry name" value="alpha/beta hydrolase"/>
    <property type="match status" value="1"/>
</dbReference>
<evidence type="ECO:0000259" key="2">
    <source>
        <dbReference type="Pfam" id="PF20434"/>
    </source>
</evidence>
<dbReference type="RefSeq" id="WP_057889563.1">
    <property type="nucleotide sequence ID" value="NZ_AZFE01000030.1"/>
</dbReference>
<dbReference type="SUPFAM" id="SSF53474">
    <property type="entry name" value="alpha/beta-Hydrolases"/>
    <property type="match status" value="1"/>
</dbReference>
<evidence type="ECO:0000313" key="4">
    <source>
        <dbReference type="Proteomes" id="UP000051697"/>
    </source>
</evidence>
<dbReference type="STRING" id="1423778.FC70_GL000588"/>
<reference evidence="3 4" key="1">
    <citation type="journal article" date="2015" name="Genome Announc.">
        <title>Expanding the biotechnology potential of lactobacilli through comparative genomics of 213 strains and associated genera.</title>
        <authorList>
            <person name="Sun Z."/>
            <person name="Harris H.M."/>
            <person name="McCann A."/>
            <person name="Guo C."/>
            <person name="Argimon S."/>
            <person name="Zhang W."/>
            <person name="Yang X."/>
            <person name="Jeffery I.B."/>
            <person name="Cooney J.C."/>
            <person name="Kagawa T.F."/>
            <person name="Liu W."/>
            <person name="Song Y."/>
            <person name="Salvetti E."/>
            <person name="Wrobel A."/>
            <person name="Rasinkangas P."/>
            <person name="Parkhill J."/>
            <person name="Rea M.C."/>
            <person name="O'Sullivan O."/>
            <person name="Ritari J."/>
            <person name="Douillard F.P."/>
            <person name="Paul Ross R."/>
            <person name="Yang R."/>
            <person name="Briner A.E."/>
            <person name="Felis G.E."/>
            <person name="de Vos W.M."/>
            <person name="Barrangou R."/>
            <person name="Klaenhammer T.R."/>
            <person name="Caufield P.W."/>
            <person name="Cui Y."/>
            <person name="Zhang H."/>
            <person name="O'Toole P.W."/>
        </authorList>
    </citation>
    <scope>NUCLEOTIDE SEQUENCE [LARGE SCALE GENOMIC DNA]</scope>
    <source>
        <strain evidence="3 4">DSM 15707</strain>
    </source>
</reference>
<sequence length="251" mass="28407">MQIDNDVIYDADNRLTTDIYYPTTNATRGVVIMIHGGGWLRGDKSKDVDLGKKWASNGYLTFIPNYRLAPVAYYPAPLEDMDTLYAWIKNSNYQFDRTHIAVCGSSVGGNMAAEMAIKYGIPAISWSGVFDIDQWIEQHEQVVGKLERTIREDSGQDDSFYKGFIMNYFNGQTDQLVEATPTHRINEKTGPMFLANSLDEFIPNSGVLKMSAKLAENQIVHTVRFVEGTQHAKGYVDEVFDESVLFLSKWF</sequence>
<keyword evidence="1" id="KW-0378">Hydrolase</keyword>
<dbReference type="GO" id="GO:0016787">
    <property type="term" value="F:hydrolase activity"/>
    <property type="evidence" value="ECO:0007669"/>
    <property type="project" value="UniProtKB-KW"/>
</dbReference>
<dbReference type="InterPro" id="IPR049492">
    <property type="entry name" value="BD-FAE-like_dom"/>
</dbReference>